<dbReference type="AlphaFoldDB" id="A0A9X1CCA5"/>
<comment type="similarity">
    <text evidence="11">Belongs to the Thz kinase family.</text>
</comment>
<dbReference type="HAMAP" id="MF_00228">
    <property type="entry name" value="Thz_kinase"/>
    <property type="match status" value="1"/>
</dbReference>
<dbReference type="OrthoDB" id="9778146at2"/>
<evidence type="ECO:0000256" key="4">
    <source>
        <dbReference type="ARBA" id="ARBA00022679"/>
    </source>
</evidence>
<keyword evidence="5 11" id="KW-0479">Metal-binding</keyword>
<dbReference type="Proteomes" id="UP001138793">
    <property type="component" value="Unassembled WGS sequence"/>
</dbReference>
<keyword evidence="13" id="KW-1185">Reference proteome</keyword>
<dbReference type="PRINTS" id="PR01099">
    <property type="entry name" value="HYETHTZKNASE"/>
</dbReference>
<keyword evidence="8 11" id="KW-0067">ATP-binding</keyword>
<evidence type="ECO:0000256" key="5">
    <source>
        <dbReference type="ARBA" id="ARBA00022723"/>
    </source>
</evidence>
<name>A0A9X1CCA5_9BACI</name>
<evidence type="ECO:0000256" key="11">
    <source>
        <dbReference type="HAMAP-Rule" id="MF_00228"/>
    </source>
</evidence>
<dbReference type="SUPFAM" id="SSF53613">
    <property type="entry name" value="Ribokinase-like"/>
    <property type="match status" value="1"/>
</dbReference>
<dbReference type="GO" id="GO:0000287">
    <property type="term" value="F:magnesium ion binding"/>
    <property type="evidence" value="ECO:0007669"/>
    <property type="project" value="UniProtKB-UniRule"/>
</dbReference>
<dbReference type="InterPro" id="IPR000417">
    <property type="entry name" value="Hyethyz_kinase"/>
</dbReference>
<keyword evidence="10 11" id="KW-0784">Thiamine biosynthesis</keyword>
<evidence type="ECO:0000256" key="10">
    <source>
        <dbReference type="ARBA" id="ARBA00022977"/>
    </source>
</evidence>
<keyword evidence="7 11" id="KW-0418">Kinase</keyword>
<dbReference type="RefSeq" id="WP_149475827.1">
    <property type="nucleotide sequence ID" value="NZ_JAGGMB010000009.1"/>
</dbReference>
<dbReference type="EC" id="2.7.1.50" evidence="11"/>
<accession>A0A9X1CCA5</accession>
<evidence type="ECO:0000256" key="8">
    <source>
        <dbReference type="ARBA" id="ARBA00022840"/>
    </source>
</evidence>
<feature type="binding site" evidence="11">
    <location>
        <position position="187"/>
    </location>
    <ligand>
        <name>substrate</name>
    </ligand>
</feature>
<evidence type="ECO:0000256" key="9">
    <source>
        <dbReference type="ARBA" id="ARBA00022842"/>
    </source>
</evidence>
<evidence type="ECO:0000256" key="2">
    <source>
        <dbReference type="ARBA" id="ARBA00001946"/>
    </source>
</evidence>
<gene>
    <name evidence="11" type="primary">thiM</name>
    <name evidence="12" type="ORF">J2Z64_002828</name>
</gene>
<dbReference type="GO" id="GO:0004417">
    <property type="term" value="F:hydroxyethylthiazole kinase activity"/>
    <property type="evidence" value="ECO:0007669"/>
    <property type="project" value="UniProtKB-UniRule"/>
</dbReference>
<dbReference type="InterPro" id="IPR029056">
    <property type="entry name" value="Ribokinase-like"/>
</dbReference>
<evidence type="ECO:0000313" key="13">
    <source>
        <dbReference type="Proteomes" id="UP001138793"/>
    </source>
</evidence>
<keyword evidence="6 11" id="KW-0547">Nucleotide-binding</keyword>
<dbReference type="Gene3D" id="3.40.1190.20">
    <property type="match status" value="1"/>
</dbReference>
<comment type="caution">
    <text evidence="12">The sequence shown here is derived from an EMBL/GenBank/DDBJ whole genome shotgun (WGS) entry which is preliminary data.</text>
</comment>
<reference evidence="12" key="1">
    <citation type="submission" date="2021-03" db="EMBL/GenBank/DDBJ databases">
        <title>Genomic Encyclopedia of Type Strains, Phase IV (KMG-IV): sequencing the most valuable type-strain genomes for metagenomic binning, comparative biology and taxonomic classification.</title>
        <authorList>
            <person name="Goeker M."/>
        </authorList>
    </citation>
    <scope>NUCLEOTIDE SEQUENCE</scope>
    <source>
        <strain evidence="12">DSM 107338</strain>
    </source>
</reference>
<keyword evidence="4 11" id="KW-0808">Transferase</keyword>
<evidence type="ECO:0000256" key="1">
    <source>
        <dbReference type="ARBA" id="ARBA00001771"/>
    </source>
</evidence>
<dbReference type="CDD" id="cd01170">
    <property type="entry name" value="THZ_kinase"/>
    <property type="match status" value="1"/>
</dbReference>
<evidence type="ECO:0000256" key="3">
    <source>
        <dbReference type="ARBA" id="ARBA00004868"/>
    </source>
</evidence>
<feature type="binding site" evidence="11">
    <location>
        <position position="115"/>
    </location>
    <ligand>
        <name>ATP</name>
        <dbReference type="ChEBI" id="CHEBI:30616"/>
    </ligand>
</feature>
<feature type="binding site" evidence="11">
    <location>
        <position position="160"/>
    </location>
    <ligand>
        <name>ATP</name>
        <dbReference type="ChEBI" id="CHEBI:30616"/>
    </ligand>
</feature>
<dbReference type="GO" id="GO:0005524">
    <property type="term" value="F:ATP binding"/>
    <property type="evidence" value="ECO:0007669"/>
    <property type="project" value="UniProtKB-UniRule"/>
</dbReference>
<dbReference type="Pfam" id="PF02110">
    <property type="entry name" value="HK"/>
    <property type="match status" value="1"/>
</dbReference>
<comment type="function">
    <text evidence="11">Catalyzes the phosphorylation of the hydroxyl group of 4-methyl-5-beta-hydroxyethylthiazole (THZ).</text>
</comment>
<dbReference type="PIRSF" id="PIRSF000513">
    <property type="entry name" value="Thz_kinase"/>
    <property type="match status" value="1"/>
</dbReference>
<protein>
    <recommendedName>
        <fullName evidence="11">Hydroxyethylthiazole kinase</fullName>
        <ecNumber evidence="11">2.7.1.50</ecNumber>
    </recommendedName>
    <alternativeName>
        <fullName evidence="11">4-methyl-5-beta-hydroxyethylthiazole kinase</fullName>
        <shortName evidence="11">TH kinase</shortName>
        <shortName evidence="11">Thz kinase</shortName>
    </alternativeName>
</protein>
<comment type="pathway">
    <text evidence="3 11">Cofactor biosynthesis; thiamine diphosphate biosynthesis; 4-methyl-5-(2-phosphoethyl)-thiazole from 5-(2-hydroxyethyl)-4-methylthiazole: step 1/1.</text>
</comment>
<proteinExistence type="inferred from homology"/>
<dbReference type="GO" id="GO:0009229">
    <property type="term" value="P:thiamine diphosphate biosynthetic process"/>
    <property type="evidence" value="ECO:0007669"/>
    <property type="project" value="UniProtKB-UniRule"/>
</dbReference>
<evidence type="ECO:0000256" key="6">
    <source>
        <dbReference type="ARBA" id="ARBA00022741"/>
    </source>
</evidence>
<dbReference type="NCBIfam" id="NF006830">
    <property type="entry name" value="PRK09355.1"/>
    <property type="match status" value="1"/>
</dbReference>
<dbReference type="EMBL" id="JAGGMB010000009">
    <property type="protein sequence ID" value="MBP2078564.1"/>
    <property type="molecule type" value="Genomic_DNA"/>
</dbReference>
<feature type="binding site" evidence="11">
    <location>
        <position position="39"/>
    </location>
    <ligand>
        <name>substrate</name>
    </ligand>
</feature>
<organism evidence="12 13">
    <name type="scientific">Oceanobacillus polygoni</name>
    <dbReference type="NCBI Taxonomy" id="1235259"/>
    <lineage>
        <taxon>Bacteria</taxon>
        <taxon>Bacillati</taxon>
        <taxon>Bacillota</taxon>
        <taxon>Bacilli</taxon>
        <taxon>Bacillales</taxon>
        <taxon>Bacillaceae</taxon>
        <taxon>Oceanobacillus</taxon>
    </lineage>
</organism>
<dbReference type="GO" id="GO:0009228">
    <property type="term" value="P:thiamine biosynthetic process"/>
    <property type="evidence" value="ECO:0007669"/>
    <property type="project" value="UniProtKB-KW"/>
</dbReference>
<keyword evidence="9 11" id="KW-0460">Magnesium</keyword>
<comment type="catalytic activity">
    <reaction evidence="1 11">
        <text>5-(2-hydroxyethyl)-4-methylthiazole + ATP = 4-methyl-5-(2-phosphooxyethyl)-thiazole + ADP + H(+)</text>
        <dbReference type="Rhea" id="RHEA:24212"/>
        <dbReference type="ChEBI" id="CHEBI:15378"/>
        <dbReference type="ChEBI" id="CHEBI:17957"/>
        <dbReference type="ChEBI" id="CHEBI:30616"/>
        <dbReference type="ChEBI" id="CHEBI:58296"/>
        <dbReference type="ChEBI" id="CHEBI:456216"/>
        <dbReference type="EC" id="2.7.1.50"/>
    </reaction>
</comment>
<evidence type="ECO:0000313" key="12">
    <source>
        <dbReference type="EMBL" id="MBP2078564.1"/>
    </source>
</evidence>
<comment type="cofactor">
    <cofactor evidence="2 11">
        <name>Mg(2+)</name>
        <dbReference type="ChEBI" id="CHEBI:18420"/>
    </cofactor>
</comment>
<dbReference type="NCBIfam" id="TIGR00694">
    <property type="entry name" value="thiM"/>
    <property type="match status" value="1"/>
</dbReference>
<sequence length="259" mass="27366">MGVIAKIKEDKPFIFNITNEVASNFAANGLIAIGASPAMSHTPREAKDYGEIADAVVLNLGTLTEDRGEAMLKAGKAANENGIPVILDPIAVGGTDFRTNIINEILTTVKLAAIRANAGEIAVLAGTLDEAKGPDSIIQENDPEIAKTVAKKYDTVVISTGEVDVVTDGERIALCKNGHEMLQNITASGCLLSSFVGPFVSVVDDFYEAGIYAVTSYGIAAELAMEKAAGPGTFIPALLDALYFLTDEKVEKYKQVQEL</sequence>
<evidence type="ECO:0000256" key="7">
    <source>
        <dbReference type="ARBA" id="ARBA00022777"/>
    </source>
</evidence>